<dbReference type="KEGG" id="hara:AArcS_2664"/>
<dbReference type="RefSeq" id="WP_238477901.1">
    <property type="nucleotide sequence ID" value="NZ_CP064786.1"/>
</dbReference>
<feature type="domain" description="DUF7382" evidence="3">
    <location>
        <begin position="44"/>
        <end position="108"/>
    </location>
</feature>
<sequence>MRFEAFRSDDRAIEGLPIRLVIAIVVGVASLSIMMSMLSGVGTLGTTELDVEPDEEVIGTGHNSVDLTVIDDQGDPVEGATVIVSSGTASIDGVVNEESDADGEATVEIRPELRDNQDKGTLDIDINPPAGTEYEDQRENTELLVIDD</sequence>
<dbReference type="EMBL" id="CP064786">
    <property type="protein sequence ID" value="QSG03860.1"/>
    <property type="molecule type" value="Genomic_DNA"/>
</dbReference>
<keyword evidence="2" id="KW-1133">Transmembrane helix</keyword>
<keyword evidence="4" id="KW-0282">Flagellum</keyword>
<evidence type="ECO:0000256" key="1">
    <source>
        <dbReference type="SAM" id="MobiDB-lite"/>
    </source>
</evidence>
<evidence type="ECO:0000259" key="3">
    <source>
        <dbReference type="Pfam" id="PF24107"/>
    </source>
</evidence>
<keyword evidence="2" id="KW-0812">Transmembrane</keyword>
<dbReference type="GeneID" id="70686046"/>
<evidence type="ECO:0000313" key="4">
    <source>
        <dbReference type="EMBL" id="QSG03860.1"/>
    </source>
</evidence>
<protein>
    <submittedName>
        <fullName evidence="4">Putative pilin/flagellin</fullName>
    </submittedName>
</protein>
<keyword evidence="4" id="KW-0966">Cell projection</keyword>
<keyword evidence="2" id="KW-0472">Membrane</keyword>
<dbReference type="SUPFAM" id="SSF49373">
    <property type="entry name" value="Invasin/intimin cell-adhesion fragments"/>
    <property type="match status" value="1"/>
</dbReference>
<keyword evidence="5" id="KW-1185">Reference proteome</keyword>
<feature type="region of interest" description="Disordered" evidence="1">
    <location>
        <begin position="98"/>
        <end position="140"/>
    </location>
</feature>
<gene>
    <name evidence="4" type="ORF">AArcS_2664</name>
</gene>
<feature type="compositionally biased region" description="Basic and acidic residues" evidence="1">
    <location>
        <begin position="107"/>
        <end position="122"/>
    </location>
</feature>
<dbReference type="AlphaFoldDB" id="A0A897MNW0"/>
<organism evidence="4 5">
    <name type="scientific">Natranaeroarchaeum sulfidigenes</name>
    <dbReference type="NCBI Taxonomy" id="2784880"/>
    <lineage>
        <taxon>Archaea</taxon>
        <taxon>Methanobacteriati</taxon>
        <taxon>Methanobacteriota</taxon>
        <taxon>Stenosarchaea group</taxon>
        <taxon>Halobacteria</taxon>
        <taxon>Halobacteriales</taxon>
        <taxon>Natronoarchaeaceae</taxon>
        <taxon>Natranaeroarchaeum</taxon>
    </lineage>
</organism>
<proteinExistence type="predicted"/>
<evidence type="ECO:0000313" key="5">
    <source>
        <dbReference type="Proteomes" id="UP000663586"/>
    </source>
</evidence>
<dbReference type="InterPro" id="IPR013783">
    <property type="entry name" value="Ig-like_fold"/>
</dbReference>
<feature type="transmembrane region" description="Helical" evidence="2">
    <location>
        <begin position="20"/>
        <end position="41"/>
    </location>
</feature>
<reference evidence="4" key="1">
    <citation type="submission" date="2020-11" db="EMBL/GenBank/DDBJ databases">
        <title>Carbohydrate-dependent, anaerobic sulfur respiration: A novel catabolism in halophilic archaea.</title>
        <authorList>
            <person name="Sorokin D.Y."/>
            <person name="Messina E."/>
            <person name="Smedile F."/>
            <person name="La Cono V."/>
            <person name="Hallsworth J.E."/>
            <person name="Yakimov M.M."/>
        </authorList>
    </citation>
    <scope>NUCLEOTIDE SEQUENCE</scope>
    <source>
        <strain evidence="4">AArc-S</strain>
    </source>
</reference>
<dbReference type="InterPro" id="IPR008964">
    <property type="entry name" value="Invasin/intimin_cell_adhesion"/>
</dbReference>
<accession>A0A897MNW0</accession>
<name>A0A897MNW0_9EURY</name>
<dbReference type="Gene3D" id="2.60.40.10">
    <property type="entry name" value="Immunoglobulins"/>
    <property type="match status" value="1"/>
</dbReference>
<dbReference type="Pfam" id="PF24107">
    <property type="entry name" value="DUF7382"/>
    <property type="match status" value="1"/>
</dbReference>
<dbReference type="Proteomes" id="UP000663586">
    <property type="component" value="Chromosome"/>
</dbReference>
<keyword evidence="4" id="KW-0969">Cilium</keyword>
<dbReference type="InterPro" id="IPR055806">
    <property type="entry name" value="DUF7382"/>
</dbReference>
<evidence type="ECO:0000256" key="2">
    <source>
        <dbReference type="SAM" id="Phobius"/>
    </source>
</evidence>